<evidence type="ECO:0000313" key="2">
    <source>
        <dbReference type="EMBL" id="KAF7638541.1"/>
    </source>
</evidence>
<protein>
    <recommendedName>
        <fullName evidence="1">CUE domain-containing protein</fullName>
    </recommendedName>
</protein>
<dbReference type="InterPro" id="IPR009060">
    <property type="entry name" value="UBA-like_sf"/>
</dbReference>
<dbReference type="GO" id="GO:0043130">
    <property type="term" value="F:ubiquitin binding"/>
    <property type="evidence" value="ECO:0007669"/>
    <property type="project" value="InterPro"/>
</dbReference>
<dbReference type="Proteomes" id="UP000605970">
    <property type="component" value="Unassembled WGS sequence"/>
</dbReference>
<dbReference type="InterPro" id="IPR003892">
    <property type="entry name" value="CUE"/>
</dbReference>
<organism evidence="2 3">
    <name type="scientific">Meloidogyne graminicola</name>
    <dbReference type="NCBI Taxonomy" id="189291"/>
    <lineage>
        <taxon>Eukaryota</taxon>
        <taxon>Metazoa</taxon>
        <taxon>Ecdysozoa</taxon>
        <taxon>Nematoda</taxon>
        <taxon>Chromadorea</taxon>
        <taxon>Rhabditida</taxon>
        <taxon>Tylenchina</taxon>
        <taxon>Tylenchomorpha</taxon>
        <taxon>Tylenchoidea</taxon>
        <taxon>Meloidogynidae</taxon>
        <taxon>Meloidogyninae</taxon>
        <taxon>Meloidogyne</taxon>
    </lineage>
</organism>
<dbReference type="Pfam" id="PF02845">
    <property type="entry name" value="CUE"/>
    <property type="match status" value="1"/>
</dbReference>
<dbReference type="EMBL" id="JABEBT010000011">
    <property type="protein sequence ID" value="KAF7638541.1"/>
    <property type="molecule type" value="Genomic_DNA"/>
</dbReference>
<dbReference type="AlphaFoldDB" id="A0A8S9ZXZ4"/>
<name>A0A8S9ZXZ4_9BILA</name>
<dbReference type="Gene3D" id="1.10.8.10">
    <property type="entry name" value="DNA helicase RuvA subunit, C-terminal domain"/>
    <property type="match status" value="1"/>
</dbReference>
<proteinExistence type="predicted"/>
<feature type="domain" description="CUE" evidence="1">
    <location>
        <begin position="216"/>
        <end position="253"/>
    </location>
</feature>
<reference evidence="2" key="1">
    <citation type="journal article" date="2020" name="Ecol. Evol.">
        <title>Genome structure and content of the rice root-knot nematode (Meloidogyne graminicola).</title>
        <authorList>
            <person name="Phan N.T."/>
            <person name="Danchin E.G.J."/>
            <person name="Klopp C."/>
            <person name="Perfus-Barbeoch L."/>
            <person name="Kozlowski D.K."/>
            <person name="Koutsovoulos G.D."/>
            <person name="Lopez-Roques C."/>
            <person name="Bouchez O."/>
            <person name="Zahm M."/>
            <person name="Besnard G."/>
            <person name="Bellafiore S."/>
        </authorList>
    </citation>
    <scope>NUCLEOTIDE SEQUENCE</scope>
    <source>
        <strain evidence="2">VN-18</strain>
    </source>
</reference>
<evidence type="ECO:0000259" key="1">
    <source>
        <dbReference type="Pfam" id="PF02845"/>
    </source>
</evidence>
<evidence type="ECO:0000313" key="3">
    <source>
        <dbReference type="Proteomes" id="UP000605970"/>
    </source>
</evidence>
<dbReference type="SUPFAM" id="SSF46934">
    <property type="entry name" value="UBA-like"/>
    <property type="match status" value="1"/>
</dbReference>
<gene>
    <name evidence="2" type="ORF">Mgra_00001918</name>
</gene>
<sequence>MALSIYLKNIPQLFQRTKELICSISLSYDKDNSFFSQKIEHLNQLSNFCCNIFNSISYICINYLNNENQTVILNIIQILPSFINDIWNNLNDEKLVNSNLYSEAIAISRSKLLQSSLNLILVYYNSNFVTDKQRLQIICENLNKKEFIVRLDNEINLERELSKFFSNKICSENQFDLSIKEINNAYEEKRKSIKNTLKRQRILQFIGFPKEKYIADQLQELSEIIPDLSTQQIHLCLRHFGYDVEKTTEALFQREQLPLNLRILLRVKDNLEEDQYVLRQLLYSDEKLGNICDEIYFDENNFKKIIKEIDDLNELLKSDEEIVQINGKFFAPKSSKKNLTEEERIALTTTSIKLAEMIEEESKEVNNNIFDDEYNDEYDDTFENIEECKGVDIAG</sequence>
<accession>A0A8S9ZXZ4</accession>
<dbReference type="OrthoDB" id="5824609at2759"/>
<keyword evidence="3" id="KW-1185">Reference proteome</keyword>
<comment type="caution">
    <text evidence="2">The sequence shown here is derived from an EMBL/GenBank/DDBJ whole genome shotgun (WGS) entry which is preliminary data.</text>
</comment>